<dbReference type="GO" id="GO:0045259">
    <property type="term" value="C:proton-transporting ATP synthase complex"/>
    <property type="evidence" value="ECO:0007669"/>
    <property type="project" value="UniProtKB-KW"/>
</dbReference>
<evidence type="ECO:0000256" key="6">
    <source>
        <dbReference type="ARBA" id="ARBA00022692"/>
    </source>
</evidence>
<keyword evidence="8 13" id="KW-1133">Transmembrane helix</keyword>
<keyword evidence="11 13" id="KW-0472">Membrane</keyword>
<geneLocation type="mitochondrion" evidence="14"/>
<gene>
    <name evidence="14" type="primary">ATP8</name>
</gene>
<evidence type="ECO:0000256" key="5">
    <source>
        <dbReference type="ARBA" id="ARBA00022547"/>
    </source>
</evidence>
<comment type="subcellular location">
    <subcellularLocation>
        <location evidence="1 12">Mitochondrion membrane</location>
        <topology evidence="1 12">Single-pass membrane protein</topology>
    </subcellularLocation>
</comment>
<evidence type="ECO:0000256" key="10">
    <source>
        <dbReference type="ARBA" id="ARBA00023128"/>
    </source>
</evidence>
<keyword evidence="6 12" id="KW-0812">Transmembrane</keyword>
<evidence type="ECO:0000256" key="2">
    <source>
        <dbReference type="ARBA" id="ARBA00008892"/>
    </source>
</evidence>
<feature type="transmembrane region" description="Helical" evidence="13">
    <location>
        <begin position="12"/>
        <end position="33"/>
    </location>
</feature>
<keyword evidence="9 12" id="KW-0406">Ion transport</keyword>
<evidence type="ECO:0000256" key="3">
    <source>
        <dbReference type="ARBA" id="ARBA00011291"/>
    </source>
</evidence>
<proteinExistence type="inferred from homology"/>
<evidence type="ECO:0000256" key="7">
    <source>
        <dbReference type="ARBA" id="ARBA00022781"/>
    </source>
</evidence>
<evidence type="ECO:0000256" key="8">
    <source>
        <dbReference type="ARBA" id="ARBA00022989"/>
    </source>
</evidence>
<keyword evidence="10 12" id="KW-0496">Mitochondrion</keyword>
<keyword evidence="7 12" id="KW-0375">Hydrogen ion transport</keyword>
<evidence type="ECO:0000256" key="1">
    <source>
        <dbReference type="ARBA" id="ARBA00004304"/>
    </source>
</evidence>
<evidence type="ECO:0000256" key="4">
    <source>
        <dbReference type="ARBA" id="ARBA00022448"/>
    </source>
</evidence>
<protein>
    <recommendedName>
        <fullName evidence="12">ATP synthase complex subunit 8</fullName>
    </recommendedName>
</protein>
<dbReference type="AlphaFoldDB" id="J9PH43"/>
<comment type="subunit">
    <text evidence="3">F-type ATPases have 2 components, CF(1) - the catalytic core - and CF(0) - the membrane proton channel.</text>
</comment>
<evidence type="ECO:0000313" key="14">
    <source>
        <dbReference type="EMBL" id="AEP27571.1"/>
    </source>
</evidence>
<dbReference type="Pfam" id="PF00895">
    <property type="entry name" value="ATP-synt_8"/>
    <property type="match status" value="1"/>
</dbReference>
<evidence type="ECO:0000256" key="11">
    <source>
        <dbReference type="ARBA" id="ARBA00023136"/>
    </source>
</evidence>
<organism evidence="14">
    <name type="scientific">Melanobaris laticollis</name>
    <dbReference type="NCBI Taxonomy" id="1069881"/>
    <lineage>
        <taxon>Eukaryota</taxon>
        <taxon>Metazoa</taxon>
        <taxon>Ecdysozoa</taxon>
        <taxon>Arthropoda</taxon>
        <taxon>Hexapoda</taxon>
        <taxon>Insecta</taxon>
        <taxon>Pterygota</taxon>
        <taxon>Neoptera</taxon>
        <taxon>Endopterygota</taxon>
        <taxon>Coleoptera</taxon>
        <taxon>Polyphaga</taxon>
        <taxon>Cucujiformia</taxon>
        <taxon>Curculionidae</taxon>
        <taxon>Baridinae</taxon>
        <taxon>Melanobaris</taxon>
    </lineage>
</organism>
<evidence type="ECO:0000256" key="12">
    <source>
        <dbReference type="RuleBase" id="RU003661"/>
    </source>
</evidence>
<sequence length="51" mass="6488">MPQMSPMNWLTLYIFFVTIYIFIIMINYYMFLYNTNKKNLSKKISYMNWKW</sequence>
<dbReference type="GO" id="GO:0031966">
    <property type="term" value="C:mitochondrial membrane"/>
    <property type="evidence" value="ECO:0007669"/>
    <property type="project" value="UniProtKB-SubCell"/>
</dbReference>
<keyword evidence="5 12" id="KW-0138">CF(0)</keyword>
<dbReference type="GO" id="GO:0015986">
    <property type="term" value="P:proton motive force-driven ATP synthesis"/>
    <property type="evidence" value="ECO:0007669"/>
    <property type="project" value="InterPro"/>
</dbReference>
<accession>J9PH43</accession>
<reference evidence="14" key="1">
    <citation type="submission" date="2011-06" db="EMBL/GenBank/DDBJ databases">
        <authorList>
            <person name="Haran J.M."/>
            <person name="Timmermans M.J.T.N."/>
            <person name="Vogler A.P."/>
        </authorList>
    </citation>
    <scope>NUCLEOTIDE SEQUENCE</scope>
</reference>
<dbReference type="GO" id="GO:0015078">
    <property type="term" value="F:proton transmembrane transporter activity"/>
    <property type="evidence" value="ECO:0007669"/>
    <property type="project" value="InterPro"/>
</dbReference>
<dbReference type="InterPro" id="IPR001421">
    <property type="entry name" value="ATP8_metazoa"/>
</dbReference>
<keyword evidence="4 12" id="KW-0813">Transport</keyword>
<reference evidence="14" key="2">
    <citation type="journal article" date="2013" name="Mol. Phylogenet. Evol.">
        <title>Mitogenome sequences stabilize the phylogenetics of weevils (Curculionoidea) and establish the monophyly of larval ectophagy.</title>
        <authorList>
            <person name="Haran J."/>
            <person name="Timmermans M.J."/>
            <person name="Vogler A.P."/>
        </authorList>
    </citation>
    <scope>NUCLEOTIDE SEQUENCE</scope>
</reference>
<name>J9PH43_9CUCU</name>
<dbReference type="EMBL" id="JN163955">
    <property type="protein sequence ID" value="AEP27571.1"/>
    <property type="molecule type" value="Genomic_DNA"/>
</dbReference>
<evidence type="ECO:0000256" key="9">
    <source>
        <dbReference type="ARBA" id="ARBA00023065"/>
    </source>
</evidence>
<evidence type="ECO:0000256" key="13">
    <source>
        <dbReference type="SAM" id="Phobius"/>
    </source>
</evidence>
<comment type="similarity">
    <text evidence="2 12">Belongs to the ATPase protein 8 family.</text>
</comment>